<keyword evidence="1" id="KW-1185">Reference proteome</keyword>
<dbReference type="AlphaFoldDB" id="A0A915LCL5"/>
<evidence type="ECO:0000313" key="2">
    <source>
        <dbReference type="WBParaSite" id="nRc.2.0.1.t47551-RA"/>
    </source>
</evidence>
<protein>
    <submittedName>
        <fullName evidence="2">Uncharacterized protein</fullName>
    </submittedName>
</protein>
<proteinExistence type="predicted"/>
<accession>A0A915LCL5</accession>
<organism evidence="1 2">
    <name type="scientific">Romanomermis culicivorax</name>
    <name type="common">Nematode worm</name>
    <dbReference type="NCBI Taxonomy" id="13658"/>
    <lineage>
        <taxon>Eukaryota</taxon>
        <taxon>Metazoa</taxon>
        <taxon>Ecdysozoa</taxon>
        <taxon>Nematoda</taxon>
        <taxon>Enoplea</taxon>
        <taxon>Dorylaimia</taxon>
        <taxon>Mermithida</taxon>
        <taxon>Mermithoidea</taxon>
        <taxon>Mermithidae</taxon>
        <taxon>Romanomermis</taxon>
    </lineage>
</organism>
<evidence type="ECO:0000313" key="1">
    <source>
        <dbReference type="Proteomes" id="UP000887565"/>
    </source>
</evidence>
<reference evidence="2" key="1">
    <citation type="submission" date="2022-11" db="UniProtKB">
        <authorList>
            <consortium name="WormBaseParasite"/>
        </authorList>
    </citation>
    <scope>IDENTIFICATION</scope>
</reference>
<dbReference type="Proteomes" id="UP000887565">
    <property type="component" value="Unplaced"/>
</dbReference>
<dbReference type="WBParaSite" id="nRc.2.0.1.t47551-RA">
    <property type="protein sequence ID" value="nRc.2.0.1.t47551-RA"/>
    <property type="gene ID" value="nRc.2.0.1.g47551"/>
</dbReference>
<sequence>MNQFYGPSKLDKSFATKASPNTATAVVLDTLDLAVSDQPTGTKAVNCGKSGRWMANSLFEIPLFLLVEPTRQITFSTNKGKSSVAMPIRKSAKGRSSAGFWVSTDDTAKTKHFHRFVKNRLLMEFFKIYRPDILLQIFQMCCQSSQLYWRICMTKRRILEKRVDKYPPSQNV</sequence>
<name>A0A915LCL5_ROMCU</name>